<dbReference type="SUPFAM" id="SSF50978">
    <property type="entry name" value="WD40 repeat-like"/>
    <property type="match status" value="1"/>
</dbReference>
<feature type="repeat" description="ANK" evidence="12">
    <location>
        <begin position="75"/>
        <end position="107"/>
    </location>
</feature>
<dbReference type="PRINTS" id="PR01415">
    <property type="entry name" value="ANKYRIN"/>
</dbReference>
<dbReference type="PROSITE" id="PS50297">
    <property type="entry name" value="ANK_REP_REGION"/>
    <property type="match status" value="4"/>
</dbReference>
<evidence type="ECO:0000313" key="17">
    <source>
        <dbReference type="Proteomes" id="UP000038045"/>
    </source>
</evidence>
<keyword evidence="17" id="KW-1185">Reference proteome</keyword>
<dbReference type="EC" id="2.7.11.1" evidence="2"/>
<dbReference type="InterPro" id="IPR003591">
    <property type="entry name" value="Leu-rich_rpt_typical-subtyp"/>
</dbReference>
<dbReference type="InterPro" id="IPR036770">
    <property type="entry name" value="Ankyrin_rpt-contain_sf"/>
</dbReference>
<dbReference type="STRING" id="131310.A0A0N4ZX28"/>
<dbReference type="SUPFAM" id="SSF56112">
    <property type="entry name" value="Protein kinase-like (PK-like)"/>
    <property type="match status" value="1"/>
</dbReference>
<evidence type="ECO:0000256" key="8">
    <source>
        <dbReference type="ARBA" id="ARBA00022777"/>
    </source>
</evidence>
<feature type="repeat" description="ANK" evidence="12">
    <location>
        <begin position="38"/>
        <end position="60"/>
    </location>
</feature>
<evidence type="ECO:0000313" key="18">
    <source>
        <dbReference type="WBParaSite" id="PTRK_0001324300.1"/>
    </source>
</evidence>
<accession>A0A0N4ZX28</accession>
<evidence type="ECO:0000256" key="6">
    <source>
        <dbReference type="ARBA" id="ARBA00022737"/>
    </source>
</evidence>
<dbReference type="Gene3D" id="1.25.40.20">
    <property type="entry name" value="Ankyrin repeat-containing domain"/>
    <property type="match status" value="3"/>
</dbReference>
<dbReference type="InterPro" id="IPR050647">
    <property type="entry name" value="Plant_LRR-RLKs"/>
</dbReference>
<dbReference type="SUPFAM" id="SSF52058">
    <property type="entry name" value="L domain-like"/>
    <property type="match status" value="2"/>
</dbReference>
<keyword evidence="9 13" id="KW-0067">ATP-binding</keyword>
<dbReference type="Pfam" id="PF00069">
    <property type="entry name" value="Pkinase"/>
    <property type="match status" value="1"/>
</dbReference>
<keyword evidence="12" id="KW-0040">ANK repeat</keyword>
<dbReference type="Pfam" id="PF08477">
    <property type="entry name" value="Roc"/>
    <property type="match status" value="1"/>
</dbReference>
<dbReference type="FunFam" id="1.10.510.10:FF:001242">
    <property type="entry name" value="Leucine-rich repeat serine/threonine-protein kinase 1"/>
    <property type="match status" value="1"/>
</dbReference>
<feature type="binding site" evidence="13">
    <location>
        <position position="1823"/>
    </location>
    <ligand>
        <name>ATP</name>
        <dbReference type="ChEBI" id="CHEBI:30616"/>
    </ligand>
</feature>
<dbReference type="PANTHER" id="PTHR48056">
    <property type="entry name" value="LRR RECEPTOR-LIKE SERINE/THREONINE-PROTEIN KINASE-RELATED"/>
    <property type="match status" value="1"/>
</dbReference>
<dbReference type="PANTHER" id="PTHR48056:SF81">
    <property type="entry name" value="RECEPTOR PROTEIN-TYROSINE KINASE CEPR1"/>
    <property type="match status" value="1"/>
</dbReference>
<dbReference type="InterPro" id="IPR036388">
    <property type="entry name" value="WH-like_DNA-bd_sf"/>
</dbReference>
<keyword evidence="8" id="KW-0418">Kinase</keyword>
<dbReference type="PRINTS" id="PR00449">
    <property type="entry name" value="RASTRNSFRMNG"/>
</dbReference>
<evidence type="ECO:0000256" key="5">
    <source>
        <dbReference type="ARBA" id="ARBA00022679"/>
    </source>
</evidence>
<keyword evidence="7 13" id="KW-0547">Nucleotide-binding</keyword>
<proteinExistence type="predicted"/>
<dbReference type="GO" id="GO:0004672">
    <property type="term" value="F:protein kinase activity"/>
    <property type="evidence" value="ECO:0007669"/>
    <property type="project" value="InterPro"/>
</dbReference>
<feature type="compositionally biased region" description="Polar residues" evidence="14">
    <location>
        <begin position="830"/>
        <end position="840"/>
    </location>
</feature>
<dbReference type="PROSITE" id="PS00107">
    <property type="entry name" value="PROTEIN_KINASE_ATP"/>
    <property type="match status" value="1"/>
</dbReference>
<dbReference type="PROSITE" id="PS00108">
    <property type="entry name" value="PROTEIN_KINASE_ST"/>
    <property type="match status" value="1"/>
</dbReference>
<evidence type="ECO:0000256" key="1">
    <source>
        <dbReference type="ARBA" id="ARBA00001946"/>
    </source>
</evidence>
<dbReference type="InterPro" id="IPR001611">
    <property type="entry name" value="Leu-rich_rpt"/>
</dbReference>
<dbReference type="InterPro" id="IPR017441">
    <property type="entry name" value="Protein_kinase_ATP_BS"/>
</dbReference>
<feature type="domain" description="Protein kinase" evidence="15">
    <location>
        <begin position="1791"/>
        <end position="2089"/>
    </location>
</feature>
<evidence type="ECO:0000256" key="10">
    <source>
        <dbReference type="ARBA" id="ARBA00047899"/>
    </source>
</evidence>
<dbReference type="GO" id="GO:0005525">
    <property type="term" value="F:GTP binding"/>
    <property type="evidence" value="ECO:0007669"/>
    <property type="project" value="UniProtKB-KW"/>
</dbReference>
<dbReference type="InterPro" id="IPR036322">
    <property type="entry name" value="WD40_repeat_dom_sf"/>
</dbReference>
<dbReference type="Gene3D" id="3.80.10.10">
    <property type="entry name" value="Ribonuclease Inhibitor"/>
    <property type="match status" value="3"/>
</dbReference>
<dbReference type="GO" id="GO:0005524">
    <property type="term" value="F:ATP binding"/>
    <property type="evidence" value="ECO:0007669"/>
    <property type="project" value="UniProtKB-UniRule"/>
</dbReference>
<dbReference type="InterPro" id="IPR000719">
    <property type="entry name" value="Prot_kinase_dom"/>
</dbReference>
<feature type="repeat" description="ANK" evidence="12">
    <location>
        <begin position="247"/>
        <end position="279"/>
    </location>
</feature>
<comment type="catalytic activity">
    <reaction evidence="10">
        <text>L-threonyl-[protein] + ATP = O-phospho-L-threonyl-[protein] + ADP + H(+)</text>
        <dbReference type="Rhea" id="RHEA:46608"/>
        <dbReference type="Rhea" id="RHEA-COMP:11060"/>
        <dbReference type="Rhea" id="RHEA-COMP:11605"/>
        <dbReference type="ChEBI" id="CHEBI:15378"/>
        <dbReference type="ChEBI" id="CHEBI:30013"/>
        <dbReference type="ChEBI" id="CHEBI:30616"/>
        <dbReference type="ChEBI" id="CHEBI:61977"/>
        <dbReference type="ChEBI" id="CHEBI:456216"/>
        <dbReference type="EC" id="2.7.11.1"/>
    </reaction>
</comment>
<dbReference type="Gene3D" id="1.10.510.10">
    <property type="entry name" value="Transferase(Phosphotransferase) domain 1"/>
    <property type="match status" value="1"/>
</dbReference>
<reference evidence="18" key="1">
    <citation type="submission" date="2017-02" db="UniProtKB">
        <authorList>
            <consortium name="WormBaseParasite"/>
        </authorList>
    </citation>
    <scope>IDENTIFICATION</scope>
</reference>
<evidence type="ECO:0000256" key="7">
    <source>
        <dbReference type="ARBA" id="ARBA00022741"/>
    </source>
</evidence>
<dbReference type="InterPro" id="IPR002110">
    <property type="entry name" value="Ankyrin_rpt"/>
</dbReference>
<keyword evidence="5" id="KW-0808">Transferase</keyword>
<feature type="region of interest" description="Disordered" evidence="14">
    <location>
        <begin position="800"/>
        <end position="840"/>
    </location>
</feature>
<dbReference type="SMART" id="SM00220">
    <property type="entry name" value="S_TKc"/>
    <property type="match status" value="1"/>
</dbReference>
<evidence type="ECO:0000256" key="14">
    <source>
        <dbReference type="SAM" id="MobiDB-lite"/>
    </source>
</evidence>
<dbReference type="Pfam" id="PF12796">
    <property type="entry name" value="Ank_2"/>
    <property type="match status" value="2"/>
</dbReference>
<dbReference type="WBParaSite" id="PTRK_0001324300.1">
    <property type="protein sequence ID" value="PTRK_0001324300.1"/>
    <property type="gene ID" value="PTRK_0001324300"/>
</dbReference>
<name>A0A0N4ZX28_PARTI</name>
<dbReference type="PROSITE" id="PS50088">
    <property type="entry name" value="ANK_REPEAT"/>
    <property type="match status" value="5"/>
</dbReference>
<feature type="compositionally biased region" description="Polar residues" evidence="14">
    <location>
        <begin position="800"/>
        <end position="809"/>
    </location>
</feature>
<evidence type="ECO:0000256" key="12">
    <source>
        <dbReference type="PROSITE-ProRule" id="PRU00023"/>
    </source>
</evidence>
<keyword evidence="4" id="KW-0433">Leucine-rich repeat</keyword>
<dbReference type="SUPFAM" id="SSF48403">
    <property type="entry name" value="Ankyrin repeat"/>
    <property type="match status" value="1"/>
</dbReference>
<dbReference type="Pfam" id="PF16095">
    <property type="entry name" value="COR-A"/>
    <property type="match status" value="1"/>
</dbReference>
<evidence type="ECO:0000259" key="15">
    <source>
        <dbReference type="PROSITE" id="PS50011"/>
    </source>
</evidence>
<dbReference type="InterPro" id="IPR020859">
    <property type="entry name" value="ROC"/>
</dbReference>
<dbReference type="SMART" id="SM00248">
    <property type="entry name" value="ANK"/>
    <property type="match status" value="8"/>
</dbReference>
<dbReference type="Pfam" id="PF13855">
    <property type="entry name" value="LRR_8"/>
    <property type="match status" value="1"/>
</dbReference>
<evidence type="ECO:0000256" key="4">
    <source>
        <dbReference type="ARBA" id="ARBA00022614"/>
    </source>
</evidence>
<feature type="compositionally biased region" description="Basic residues" evidence="14">
    <location>
        <begin position="810"/>
        <end position="822"/>
    </location>
</feature>
<dbReference type="GO" id="GO:0005737">
    <property type="term" value="C:cytoplasm"/>
    <property type="evidence" value="ECO:0007669"/>
    <property type="project" value="UniProtKB-ARBA"/>
</dbReference>
<evidence type="ECO:0000256" key="11">
    <source>
        <dbReference type="ARBA" id="ARBA00048679"/>
    </source>
</evidence>
<dbReference type="PROSITE" id="PS51424">
    <property type="entry name" value="ROC"/>
    <property type="match status" value="1"/>
</dbReference>
<dbReference type="InterPro" id="IPR011009">
    <property type="entry name" value="Kinase-like_dom_sf"/>
</dbReference>
<dbReference type="Pfam" id="PF13857">
    <property type="entry name" value="Ank_5"/>
    <property type="match status" value="1"/>
</dbReference>
<dbReference type="PROSITE" id="PS51450">
    <property type="entry name" value="LRR"/>
    <property type="match status" value="5"/>
</dbReference>
<dbReference type="SUPFAM" id="SSF52540">
    <property type="entry name" value="P-loop containing nucleoside triphosphate hydrolases"/>
    <property type="match status" value="1"/>
</dbReference>
<dbReference type="Gene3D" id="3.30.70.1390">
    <property type="entry name" value="ROC domain from the Parkinson's disease-associated leucine-rich repeat kinase 2"/>
    <property type="match status" value="1"/>
</dbReference>
<sequence>MTEEIGQLIFQTIIFRNLDLFKELIEANEIEELYVDGEGKTPLHIAAETNYIDAIDVLVDTFPTSINYPANNDCLLKTPIHLAAEKGYTGVVEALIRKGADLFAFDRDGHTALHLAQINERNETSSVIIYHLQAVQEITKNLRSTFLKASNDGFMEDIEKVFSQINSNIESKVFNGEIQSDESVFFNTVKNGHLTFAKQLLNFREHSLQHTETGDTVLHVAVRTGKYQLIELILDNFSFLMSCKNRKGKIPLHDACEMNDVTVLKTLLNYNYSEELLDEMDIVGSDCTYEFICDLNEIDEDLCTPLLIAVRNNNVLAVHFMLEYKIKAINGNGDEVDICPFVLDSYDSRGKTSLMIACSNNNEPILRLLLQSGANPNLPIAVTDDDIQNMSSSIEEVLCIGSGALIEACKIRNITFIKILLHYGAFDHENKALSLAGTMKCDDISCLFLSKLVRIDNDNSINKRIFQHTTNNIPIPCILNWRQASLLTFPVDFVFPAVNRISPKVKTIRLAFASITKVDLSENLLSTIPLTLFSMPSLKCLNLSNNKINSFESLENFQTNIPVLENINLENNELTTLPPQLFSSAFFPSLKVLNVSKNSIKYLPSNIWSSTTLKELNASYNLIHDLPSLVVSFDRAGRSENNLPRRYERQNRAGRTIDDLLIPNKSVDIKKEHEMSPAEEVTPENIIDINLERINFWQNSVSLLKFDLEEEENITGEKNEINSLFSLNLSNNKLKEMPLNLACVCPRLVKLDISYNELETIGPIECLPHRLRTLDVSNNKLTKTFDAMTRHHLNCYASQNHSSNNIVNSKRSRSKSVARNRRSLSSARNQPSQEFPTNNKSPQCDICIHKEHKQMEHLKNLNISNNQIRNIPIFLPSLCITTIQPEDASTIKNLLIFPHLSTIDISSNLIDHIPATIGYLNMLTAINLQNNSNLYVLPSELGLLDKLWSLQLKGCPIKDYQIKSIIEAQNYKTIDVLEHLRSRLEDSRLYYNLKLMILGDQNSGKSVLLQNIIQEGSLINKKINQGSIPQSPTTLNMYEFNLDPFKKSKMEKSNGPITFKAWDMSGQKELINIQQYLITRRSIFIVTWNINSGEYAFNQIQDILIKIQTRSPNAPVIIVGTHLDEILTNSNKFPSNYLEYLEGKIKDKFINITDSDKKGLPKVYGTCFISNKTKENIKSLTSHIYKASFELRVGGGRIRTLEQKIPSTYLVVEKIVYKIRDLFNVSGREPIIKLNDIKYFINEKMIERNGKSFRNDTEFKHIMDFLHDNGTFLHFDDLILNKFVILDVQWFYEIMGKMILMKEIIGNNGVYDKHGFLKLCNVVWNGMGLKKRNTKDGGKIGSILLENLFDILHKYELGLVFQVKNVLIPSLLPGEYQLRAGYPGSSIRVKVKFNLWNITMSSDLIREKEVMMESLVMTTSIISPRIHSIVSKFSLDDAKEVITRSFRKRDVEIQNNNKNLPNMQMLKDDGYSLKSIEDIKTFQMSIKKVETNYITRLFILQYIPYGFWARLLTRILDDHRISNTIPNLFETTKTSVSLKTMNDIINDKFKGAEWNLWQSGIECEAFSEVIFSLKQYLPMADGNDVPYDKIDIHSKDESDNWRKFGVGDFSIVELKIPYIIFNINVNDRIGCFESNLVTSSQLLSIIVNNIDTLLEDWYPALGTRFVHTSEGKLLVNRLVPCNKCLIEVKNPEKNKRTKDDIETGKINPYTKGMIGKSTTMHAISKKDSFTNEDNEEPRSLYTFSIEECILKAHDCSIIKCPIHKNLSIKQISPDAIFFDIPEDLIIVSENLRKSKLLGRGAFGFVYRGSVKLKNDFHPDAALKMLEPVNPGFNVDENTINTYKVSYQMWQRDPLQHCCKAYCCMRQELSVLVNLKHPHITSLLGVCVRPLTLAFELAPVGSLDTMLGSYRKNGVHLKMTVLQETVVQISKALEYLHLNHIIYRDLKSENVLVWQFPPPYATLTDVTLKLGDYGISRYSNGSEKCKGFGGTEGFMAPEIIQWNGEQEYTEKVDCYSFGMFIYELISLRLPFEGQEQFRERILEGARPQLYESDLLNPNNFLDLMIACWSKNPSDRPSLSEIVSITTAPEFRLLLDVVMIPETDLEMYSNAISFLHPVTSSNTFDHSFDELVGSFWMTSDYRNIISIKYNATGFMECKSLLSREDKIRITSLLHIDNYVIAGDSNENIRIYSEDNFVELTTLPLSLINKKNNKDKKNDIIMKMIEMPNEKDMIVIGMQNSILIISFEDGYMNPKLISKVNVLNMIFTLTIPKNENGKREIWSGHDLGTIYCHNLNDSYQFTYSSSLNHTPNNVGAIQRLYSSSISESSIVWSGGETQAIVFLWEDRKIKKHVDCKKIIPSSESLSSMDLEWNKDVKITSMALMEQKFNNTQLFVGTNKGVLIIFDGFRLSPLYAMRPYIEEISVIQILSTPQLNRILASGKNSMDGISSSNSTFSMDVNVIRHSTNSLENESISKMNNYDSIPESNCVITVGKGYRPLIERFVGVKKLINCKEEGYTNLILWRTDDYSI</sequence>
<dbReference type="InterPro" id="IPR032171">
    <property type="entry name" value="COR-A"/>
</dbReference>
<evidence type="ECO:0000256" key="9">
    <source>
        <dbReference type="ARBA" id="ARBA00022840"/>
    </source>
</evidence>
<dbReference type="PROSITE" id="PS50011">
    <property type="entry name" value="PROTEIN_KINASE_DOM"/>
    <property type="match status" value="1"/>
</dbReference>
<comment type="catalytic activity">
    <reaction evidence="11">
        <text>L-seryl-[protein] + ATP = O-phospho-L-seryl-[protein] + ADP + H(+)</text>
        <dbReference type="Rhea" id="RHEA:17989"/>
        <dbReference type="Rhea" id="RHEA-COMP:9863"/>
        <dbReference type="Rhea" id="RHEA-COMP:11604"/>
        <dbReference type="ChEBI" id="CHEBI:15378"/>
        <dbReference type="ChEBI" id="CHEBI:29999"/>
        <dbReference type="ChEBI" id="CHEBI:30616"/>
        <dbReference type="ChEBI" id="CHEBI:83421"/>
        <dbReference type="ChEBI" id="CHEBI:456216"/>
        <dbReference type="EC" id="2.7.11.1"/>
    </reaction>
</comment>
<evidence type="ECO:0000259" key="16">
    <source>
        <dbReference type="PROSITE" id="PS51424"/>
    </source>
</evidence>
<keyword evidence="6" id="KW-0677">Repeat</keyword>
<keyword evidence="3" id="KW-0723">Serine/threonine-protein kinase</keyword>
<dbReference type="SMART" id="SM00364">
    <property type="entry name" value="LRR_BAC"/>
    <property type="match status" value="7"/>
</dbReference>
<dbReference type="Gene3D" id="1.10.10.10">
    <property type="entry name" value="Winged helix-like DNA-binding domain superfamily/Winged helix DNA-binding domain"/>
    <property type="match status" value="1"/>
</dbReference>
<dbReference type="InterPro" id="IPR008271">
    <property type="entry name" value="Ser/Thr_kinase_AS"/>
</dbReference>
<evidence type="ECO:0000256" key="2">
    <source>
        <dbReference type="ARBA" id="ARBA00012513"/>
    </source>
</evidence>
<dbReference type="SMART" id="SM00369">
    <property type="entry name" value="LRR_TYP"/>
    <property type="match status" value="6"/>
</dbReference>
<dbReference type="InterPro" id="IPR032675">
    <property type="entry name" value="LRR_dom_sf"/>
</dbReference>
<dbReference type="Gene3D" id="3.40.50.300">
    <property type="entry name" value="P-loop containing nucleotide triphosphate hydrolases"/>
    <property type="match status" value="1"/>
</dbReference>
<dbReference type="InterPro" id="IPR027417">
    <property type="entry name" value="P-loop_NTPase"/>
</dbReference>
<evidence type="ECO:0000256" key="3">
    <source>
        <dbReference type="ARBA" id="ARBA00022527"/>
    </source>
</evidence>
<feature type="domain" description="Roc" evidence="16">
    <location>
        <begin position="986"/>
        <end position="1191"/>
    </location>
</feature>
<feature type="repeat" description="ANK" evidence="12">
    <location>
        <begin position="213"/>
        <end position="236"/>
    </location>
</feature>
<protein>
    <recommendedName>
        <fullName evidence="2">non-specific serine/threonine protein kinase</fullName>
        <ecNumber evidence="2">2.7.11.1</ecNumber>
    </recommendedName>
</protein>
<dbReference type="Proteomes" id="UP000038045">
    <property type="component" value="Unplaced"/>
</dbReference>
<comment type="cofactor">
    <cofactor evidence="1">
        <name>Mg(2+)</name>
        <dbReference type="ChEBI" id="CHEBI:18420"/>
    </cofactor>
</comment>
<feature type="repeat" description="ANK" evidence="12">
    <location>
        <begin position="349"/>
        <end position="381"/>
    </location>
</feature>
<organism evidence="17 18">
    <name type="scientific">Parastrongyloides trichosuri</name>
    <name type="common">Possum-specific nematode worm</name>
    <dbReference type="NCBI Taxonomy" id="131310"/>
    <lineage>
        <taxon>Eukaryota</taxon>
        <taxon>Metazoa</taxon>
        <taxon>Ecdysozoa</taxon>
        <taxon>Nematoda</taxon>
        <taxon>Chromadorea</taxon>
        <taxon>Rhabditida</taxon>
        <taxon>Tylenchina</taxon>
        <taxon>Panagrolaimomorpha</taxon>
        <taxon>Strongyloidoidea</taxon>
        <taxon>Strongyloididae</taxon>
        <taxon>Parastrongyloides</taxon>
    </lineage>
</organism>
<evidence type="ECO:0000256" key="13">
    <source>
        <dbReference type="PROSITE-ProRule" id="PRU10141"/>
    </source>
</evidence>
<dbReference type="GO" id="GO:0009966">
    <property type="term" value="P:regulation of signal transduction"/>
    <property type="evidence" value="ECO:0007669"/>
    <property type="project" value="UniProtKB-ARBA"/>
</dbReference>